<dbReference type="InterPro" id="IPR005467">
    <property type="entry name" value="His_kinase_dom"/>
</dbReference>
<dbReference type="GO" id="GO:0005524">
    <property type="term" value="F:ATP binding"/>
    <property type="evidence" value="ECO:0007669"/>
    <property type="project" value="UniProtKB-KW"/>
</dbReference>
<evidence type="ECO:0000256" key="8">
    <source>
        <dbReference type="SAM" id="Phobius"/>
    </source>
</evidence>
<keyword evidence="7" id="KW-0902">Two-component regulatory system</keyword>
<keyword evidence="6" id="KW-0067">ATP-binding</keyword>
<feature type="transmembrane region" description="Helical" evidence="8">
    <location>
        <begin position="76"/>
        <end position="98"/>
    </location>
</feature>
<protein>
    <recommendedName>
        <fullName evidence="2">histidine kinase</fullName>
        <ecNumber evidence="2">2.7.13.3</ecNumber>
    </recommendedName>
</protein>
<feature type="transmembrane region" description="Helical" evidence="8">
    <location>
        <begin position="110"/>
        <end position="130"/>
    </location>
</feature>
<dbReference type="EMBL" id="BJMH01000004">
    <property type="protein sequence ID" value="GEB31550.1"/>
    <property type="molecule type" value="Genomic_DNA"/>
</dbReference>
<dbReference type="InterPro" id="IPR003661">
    <property type="entry name" value="HisK_dim/P_dom"/>
</dbReference>
<dbReference type="SUPFAM" id="SSF55874">
    <property type="entry name" value="ATPase domain of HSP90 chaperone/DNA topoisomerase II/histidine kinase"/>
    <property type="match status" value="1"/>
</dbReference>
<keyword evidence="3" id="KW-0808">Transferase</keyword>
<reference evidence="10 11" key="1">
    <citation type="submission" date="2019-06" db="EMBL/GenBank/DDBJ databases">
        <title>Whole genome shotgun sequence of Brevibacillus parabrevis NBRC 12334.</title>
        <authorList>
            <person name="Hosoyama A."/>
            <person name="Uohara A."/>
            <person name="Ohji S."/>
            <person name="Ichikawa N."/>
        </authorList>
    </citation>
    <scope>NUCLEOTIDE SEQUENCE [LARGE SCALE GENOMIC DNA]</scope>
    <source>
        <strain evidence="10 11">NBRC 12334</strain>
    </source>
</reference>
<dbReference type="InterPro" id="IPR036890">
    <property type="entry name" value="HATPase_C_sf"/>
</dbReference>
<dbReference type="EC" id="2.7.13.3" evidence="2"/>
<dbReference type="GO" id="GO:0000155">
    <property type="term" value="F:phosphorelay sensor kinase activity"/>
    <property type="evidence" value="ECO:0007669"/>
    <property type="project" value="InterPro"/>
</dbReference>
<dbReference type="PROSITE" id="PS50109">
    <property type="entry name" value="HIS_KIN"/>
    <property type="match status" value="1"/>
</dbReference>
<organism evidence="10 11">
    <name type="scientific">Brevibacillus parabrevis</name>
    <dbReference type="NCBI Taxonomy" id="54914"/>
    <lineage>
        <taxon>Bacteria</taxon>
        <taxon>Bacillati</taxon>
        <taxon>Bacillota</taxon>
        <taxon>Bacilli</taxon>
        <taxon>Bacillales</taxon>
        <taxon>Paenibacillaceae</taxon>
        <taxon>Brevibacillus</taxon>
    </lineage>
</organism>
<keyword evidence="8" id="KW-0812">Transmembrane</keyword>
<dbReference type="SMART" id="SM00388">
    <property type="entry name" value="HisKA"/>
    <property type="match status" value="1"/>
</dbReference>
<dbReference type="SUPFAM" id="SSF47384">
    <property type="entry name" value="Homodimeric domain of signal transducing histidine kinase"/>
    <property type="match status" value="1"/>
</dbReference>
<proteinExistence type="predicted"/>
<evidence type="ECO:0000256" key="4">
    <source>
        <dbReference type="ARBA" id="ARBA00022741"/>
    </source>
</evidence>
<keyword evidence="4" id="KW-0547">Nucleotide-binding</keyword>
<evidence type="ECO:0000256" key="7">
    <source>
        <dbReference type="ARBA" id="ARBA00023012"/>
    </source>
</evidence>
<dbReference type="InterPro" id="IPR036097">
    <property type="entry name" value="HisK_dim/P_sf"/>
</dbReference>
<dbReference type="InterPro" id="IPR011623">
    <property type="entry name" value="7TMR_DISM_rcpt_extracell_dom1"/>
</dbReference>
<dbReference type="Proteomes" id="UP000316882">
    <property type="component" value="Unassembled WGS sequence"/>
</dbReference>
<evidence type="ECO:0000313" key="11">
    <source>
        <dbReference type="Proteomes" id="UP000316882"/>
    </source>
</evidence>
<feature type="transmembrane region" description="Helical" evidence="8">
    <location>
        <begin position="136"/>
        <end position="160"/>
    </location>
</feature>
<evidence type="ECO:0000256" key="1">
    <source>
        <dbReference type="ARBA" id="ARBA00000085"/>
    </source>
</evidence>
<keyword evidence="5" id="KW-0418">Kinase</keyword>
<name>A0A4Y3PAL0_BREPA</name>
<dbReference type="Pfam" id="PF07695">
    <property type="entry name" value="7TMR-DISM_7TM"/>
    <property type="match status" value="1"/>
</dbReference>
<feature type="domain" description="Histidine kinase" evidence="9">
    <location>
        <begin position="183"/>
        <end position="338"/>
    </location>
</feature>
<keyword evidence="8" id="KW-1133">Transmembrane helix</keyword>
<accession>A0A4Y3PAL0</accession>
<keyword evidence="11" id="KW-1185">Reference proteome</keyword>
<comment type="caution">
    <text evidence="10">The sequence shown here is derived from an EMBL/GenBank/DDBJ whole genome shotgun (WGS) entry which is preliminary data.</text>
</comment>
<evidence type="ECO:0000313" key="10">
    <source>
        <dbReference type="EMBL" id="GEB31550.1"/>
    </source>
</evidence>
<evidence type="ECO:0000256" key="6">
    <source>
        <dbReference type="ARBA" id="ARBA00022840"/>
    </source>
</evidence>
<sequence>MNSTKWLSYLLPFLSFHATVTIYWIARIGLNYCVFIFVYRRCQRRVDKWLKKLVLLISCAFIRMILVFPPDQATQYIAAWNLVSTLMYIFILVLLIWSLRSKEEGAWYEFLAFCLFASEALLNALIIFGITEQGGWYFFQNFSFLVVISFLFLQQVILAYRKTEKITQEMLLVDKFKNEFMASISEQMVTPLNAMISIADARLHEDDKLTPDQRHDLRIITSVGWTIRSMVNDLLDFSRLRNKTMLLQVRPIDFRSVVNEGIERLYYLDFDHSVLFENKIPLGFPPILADEERMDQLLMSILIHAQKKVIRGKIIIEASVKEPFADISIRLQGEGMAE</sequence>
<keyword evidence="8" id="KW-0472">Membrane</keyword>
<feature type="transmembrane region" description="Helical" evidence="8">
    <location>
        <begin position="52"/>
        <end position="70"/>
    </location>
</feature>
<evidence type="ECO:0000256" key="2">
    <source>
        <dbReference type="ARBA" id="ARBA00012438"/>
    </source>
</evidence>
<feature type="transmembrane region" description="Helical" evidence="8">
    <location>
        <begin position="20"/>
        <end position="40"/>
    </location>
</feature>
<evidence type="ECO:0000259" key="9">
    <source>
        <dbReference type="PROSITE" id="PS50109"/>
    </source>
</evidence>
<dbReference type="Pfam" id="PF00512">
    <property type="entry name" value="HisKA"/>
    <property type="match status" value="1"/>
</dbReference>
<comment type="catalytic activity">
    <reaction evidence="1">
        <text>ATP + protein L-histidine = ADP + protein N-phospho-L-histidine.</text>
        <dbReference type="EC" id="2.7.13.3"/>
    </reaction>
</comment>
<gene>
    <name evidence="10" type="ORF">BPA01_11300</name>
</gene>
<evidence type="ECO:0000256" key="5">
    <source>
        <dbReference type="ARBA" id="ARBA00022777"/>
    </source>
</evidence>
<dbReference type="PANTHER" id="PTHR43047">
    <property type="entry name" value="TWO-COMPONENT HISTIDINE PROTEIN KINASE"/>
    <property type="match status" value="1"/>
</dbReference>
<dbReference type="Gene3D" id="1.10.287.130">
    <property type="match status" value="1"/>
</dbReference>
<evidence type="ECO:0000256" key="3">
    <source>
        <dbReference type="ARBA" id="ARBA00022679"/>
    </source>
</evidence>
<dbReference type="AlphaFoldDB" id="A0A4Y3PAL0"/>
<dbReference type="CDD" id="cd00082">
    <property type="entry name" value="HisKA"/>
    <property type="match status" value="1"/>
</dbReference>